<dbReference type="Gene3D" id="3.30.70.1790">
    <property type="entry name" value="RepB DNA-primase, N-terminal domain"/>
    <property type="match status" value="1"/>
</dbReference>
<dbReference type="InterPro" id="IPR039459">
    <property type="entry name" value="RepB-like_DNA_primase_dom"/>
</dbReference>
<dbReference type="Pfam" id="PF16793">
    <property type="entry name" value="RepB_primase"/>
    <property type="match status" value="1"/>
</dbReference>
<dbReference type="EMBL" id="WTZA01000001">
    <property type="protein sequence ID" value="MXO74811.1"/>
    <property type="molecule type" value="Genomic_DNA"/>
</dbReference>
<protein>
    <recommendedName>
        <fullName evidence="1">RepB-like DNA primase domain-containing protein</fullName>
    </recommendedName>
</protein>
<evidence type="ECO:0000313" key="3">
    <source>
        <dbReference type="Proteomes" id="UP000439522"/>
    </source>
</evidence>
<comment type="caution">
    <text evidence="2">The sequence shown here is derived from an EMBL/GenBank/DDBJ whole genome shotgun (WGS) entry which is preliminary data.</text>
</comment>
<accession>A0A6I4TBU6</accession>
<proteinExistence type="predicted"/>
<evidence type="ECO:0000313" key="2">
    <source>
        <dbReference type="EMBL" id="MXO74811.1"/>
    </source>
</evidence>
<name>A0A6I4TBU6_9SPHN</name>
<gene>
    <name evidence="2" type="ORF">GRI40_06200</name>
</gene>
<evidence type="ECO:0000259" key="1">
    <source>
        <dbReference type="Pfam" id="PF16793"/>
    </source>
</evidence>
<dbReference type="Proteomes" id="UP000439522">
    <property type="component" value="Unassembled WGS sequence"/>
</dbReference>
<sequence length="808" mass="87678">MVAEVPEGAHAIVLGKSGNPNEGGWSPRDGAEVSSVCKPNLNTYFNCASILATATGELSGREDQAAAYHVLVLDDVGGKIDRAIIPDVTPTYEIETSPGNFQIGYVLSPPERDFDRVKAAQNLVTEAGLGDPGAKGVVRWVRLPRGINGKPQYRKDGNPFQCQLRSWNPKITYTLDDLTEALVPGGVVAKATAVPRQGVVARPARSAPAINPEVYTPRCLENPVVTALKDAGLYKTQLKVGLHDITCPWVAEHTGGLDTGAAYFEPSLQYPVGGFRCQHSHGERYHMGDLLKRLEMSPAEARNKPRIRLVAGELHAITEAAEEVLAADGQYYSASGVIVRVQSNGWHVGTQDMDEAELTMALSAACDWEKRDSNKERWVTCDPSPRHIAMLCRSRRRQRLLPLKGLARQPFFRPSDRQLVATPGYDPVSQVYGVFDAAKYTRAQPTETNAQLAMDRTRNLLREFHFATPADEAAAVSAIFTAVLRPTLGLAPAFHVRAPSSGTGKSLLCGVISKYAGPGHGLMMSYPQSAEEATKSVLASLLTSPAVILFDDMDGDWKPYGPINRMLTSESTTDRVLGASKMATVNTCTLVLGSGNNTGPVGDLLRRVLVIKLDARSASPATLEYEGDPIAAIEANREAFVADVLLVVEAWQAAGSPKGDLPPVASYGGLWSDYCRHALVWLGLSDPAAGLIDQMRHDPHAELLEDFLRAWHQMHGERSITVRKLVQTAVEAPNRELDDALCDLPVMERDRINNGKLGWYLSKNQGKQVGGLRLEKGESGERNAWRVVQVADETPFPLSPPLDGEGEG</sequence>
<dbReference type="AlphaFoldDB" id="A0A6I4TBU6"/>
<reference evidence="2 3" key="1">
    <citation type="submission" date="2019-12" db="EMBL/GenBank/DDBJ databases">
        <title>Genomic-based taxomic classification of the family Erythrobacteraceae.</title>
        <authorList>
            <person name="Xu L."/>
        </authorList>
    </citation>
    <scope>NUCLEOTIDE SEQUENCE [LARGE SCALE GENOMIC DNA]</scope>
    <source>
        <strain evidence="2 3">100921-2</strain>
    </source>
</reference>
<dbReference type="OrthoDB" id="123525at2"/>
<dbReference type="RefSeq" id="WP_160610531.1">
    <property type="nucleotide sequence ID" value="NZ_WTZA01000001.1"/>
</dbReference>
<feature type="domain" description="RepB-like DNA primase" evidence="1">
    <location>
        <begin position="67"/>
        <end position="160"/>
    </location>
</feature>
<organism evidence="2 3">
    <name type="scientific">Tsuneonella aeria</name>
    <dbReference type="NCBI Taxonomy" id="1837929"/>
    <lineage>
        <taxon>Bacteria</taxon>
        <taxon>Pseudomonadati</taxon>
        <taxon>Pseudomonadota</taxon>
        <taxon>Alphaproteobacteria</taxon>
        <taxon>Sphingomonadales</taxon>
        <taxon>Erythrobacteraceae</taxon>
        <taxon>Tsuneonella</taxon>
    </lineage>
</organism>
<keyword evidence="3" id="KW-1185">Reference proteome</keyword>